<dbReference type="Proteomes" id="UP000299084">
    <property type="component" value="Unassembled WGS sequence"/>
</dbReference>
<proteinExistence type="predicted"/>
<dbReference type="CDD" id="cd05509">
    <property type="entry name" value="Bromo_gcn5_like"/>
    <property type="match status" value="1"/>
</dbReference>
<feature type="region of interest" description="Disordered" evidence="10">
    <location>
        <begin position="780"/>
        <end position="805"/>
    </location>
</feature>
<dbReference type="PRINTS" id="PR00503">
    <property type="entry name" value="BROMODOMAIN"/>
</dbReference>
<feature type="region of interest" description="Disordered" evidence="10">
    <location>
        <begin position="596"/>
        <end position="632"/>
    </location>
</feature>
<evidence type="ECO:0000256" key="2">
    <source>
        <dbReference type="ARBA" id="ARBA00022481"/>
    </source>
</evidence>
<keyword evidence="4" id="KW-0156">Chromatin regulator</keyword>
<dbReference type="SUPFAM" id="SSF47370">
    <property type="entry name" value="Bromodomain"/>
    <property type="match status" value="1"/>
</dbReference>
<feature type="compositionally biased region" description="Basic and acidic residues" evidence="10">
    <location>
        <begin position="796"/>
        <end position="805"/>
    </location>
</feature>
<keyword evidence="13" id="KW-1185">Reference proteome</keyword>
<dbReference type="PROSITE" id="PS00633">
    <property type="entry name" value="BROMODOMAIN_1"/>
    <property type="match status" value="1"/>
</dbReference>
<evidence type="ECO:0000256" key="1">
    <source>
        <dbReference type="ARBA" id="ARBA00004123"/>
    </source>
</evidence>
<feature type="compositionally biased region" description="Basic and acidic residues" evidence="10">
    <location>
        <begin position="532"/>
        <end position="553"/>
    </location>
</feature>
<evidence type="ECO:0000256" key="7">
    <source>
        <dbReference type="ARBA" id="ARBA00068581"/>
    </source>
</evidence>
<evidence type="ECO:0000259" key="11">
    <source>
        <dbReference type="PROSITE" id="PS50014"/>
    </source>
</evidence>
<dbReference type="InterPro" id="IPR018359">
    <property type="entry name" value="Bromodomain_CS"/>
</dbReference>
<evidence type="ECO:0000256" key="4">
    <source>
        <dbReference type="ARBA" id="ARBA00022853"/>
    </source>
</evidence>
<keyword evidence="2" id="KW-0488">Methylation</keyword>
<dbReference type="Pfam" id="PF00439">
    <property type="entry name" value="Bromodomain"/>
    <property type="match status" value="1"/>
</dbReference>
<dbReference type="FunFam" id="1.20.920.10:FF:000027">
    <property type="entry name" value="Cat eye syndrome critical region protein 2"/>
    <property type="match status" value="1"/>
</dbReference>
<evidence type="ECO:0000256" key="8">
    <source>
        <dbReference type="PROSITE-ProRule" id="PRU00035"/>
    </source>
</evidence>
<dbReference type="PANTHER" id="PTHR47092:SF1">
    <property type="entry name" value="CHROMATIN REMODELING REGULATOR CECR2"/>
    <property type="match status" value="1"/>
</dbReference>
<comment type="caution">
    <text evidence="12">The sequence shown here is derived from an EMBL/GenBank/DDBJ whole genome shotgun (WGS) entry which is preliminary data.</text>
</comment>
<dbReference type="AlphaFoldDB" id="A0A5N4C5W8"/>
<name>A0A5N4C5W8_CAMDR</name>
<reference evidence="12 13" key="1">
    <citation type="journal article" date="2019" name="Mol. Ecol. Resour.">
        <title>Improving Illumina assemblies with Hi-C and long reads: an example with the North African dromedary.</title>
        <authorList>
            <person name="Elbers J.P."/>
            <person name="Rogers M.F."/>
            <person name="Perelman P.L."/>
            <person name="Proskuryakova A.A."/>
            <person name="Serdyukova N.A."/>
            <person name="Johnson W.E."/>
            <person name="Horin P."/>
            <person name="Corander J."/>
            <person name="Murphy D."/>
            <person name="Burger P.A."/>
        </authorList>
    </citation>
    <scope>NUCLEOTIDE SEQUENCE [LARGE SCALE GENOMIC DNA]</scope>
    <source>
        <strain evidence="12">Drom800</strain>
        <tissue evidence="12">Blood</tissue>
    </source>
</reference>
<dbReference type="GO" id="GO:0090537">
    <property type="term" value="C:CERF complex"/>
    <property type="evidence" value="ECO:0007669"/>
    <property type="project" value="InterPro"/>
</dbReference>
<dbReference type="PROSITE" id="PS50014">
    <property type="entry name" value="BROMODOMAIN_2"/>
    <property type="match status" value="1"/>
</dbReference>
<feature type="compositionally biased region" description="Polar residues" evidence="10">
    <location>
        <begin position="519"/>
        <end position="530"/>
    </location>
</feature>
<dbReference type="SMART" id="SM00297">
    <property type="entry name" value="BROMO"/>
    <property type="match status" value="1"/>
</dbReference>
<evidence type="ECO:0000256" key="6">
    <source>
        <dbReference type="ARBA" id="ARBA00023242"/>
    </source>
</evidence>
<comment type="subcellular location">
    <subcellularLocation>
        <location evidence="1">Nucleus</location>
    </subcellularLocation>
</comment>
<protein>
    <recommendedName>
        <fullName evidence="7">Chromatin remodeling regulator CECR2</fullName>
    </recommendedName>
</protein>
<keyword evidence="3" id="KW-0597">Phosphoprotein</keyword>
<keyword evidence="5 8" id="KW-0103">Bromodomain</keyword>
<evidence type="ECO:0000256" key="5">
    <source>
        <dbReference type="ARBA" id="ARBA00023117"/>
    </source>
</evidence>
<dbReference type="InterPro" id="IPR001487">
    <property type="entry name" value="Bromodomain"/>
</dbReference>
<feature type="domain" description="Bromo" evidence="11">
    <location>
        <begin position="342"/>
        <end position="412"/>
    </location>
</feature>
<keyword evidence="6" id="KW-0539">Nucleus</keyword>
<sequence>MQGAAPCAELEAALHRDDAEFISDLIACLLQGCYQRRDITPQTFHSYLEDIINYRWELEEGKPNPLREASFQDLPLRTRVEILHRLCDYRLDADDVFDLLKVRPRTRTPPRLEHESGEAGVREGLDADSLRVEPLGEDSSGALYWYFYGTRMYKEAPAQGKPSGRPLGSLAFGSQGPGQGSWWLLCQTEEEWRQVTESFRERTSLRERQLYKLLSEDFLPEICNMIAQKETPVLTKAEKQERRQEEEERQLLLAVQKREQERMLREERKRELEERVKAVEDRAKRRKLREERAWLLAQGKALPPELSHLDPPSPLREEKKAEDLFELDDAFTAMYKVLDVVKAHKDSWPFLEPVDESYAPNYYQIIKVPMDISSMEKKLNGGLYCTKEEFVNDMKTMFRNCRKYNGDSSEYTKMSDNLERCFHRAMAKHFPGDDGDTDEEFWIREDEKREKRRGRAGRGGGHACTRSRDPEGPSRRQQPVENGGKSLPPGRRAPSAQPPREGGVSRPLHCSGGPGQAPALNQTVNSSSWETDCARRSSPRGRDSEAPELRGELGEPGGSCKGSTGRNAWPSGGSFASPAAPGCTLADRGSLPENGVRVEASPCGSEGKGLRGGGSEEPLCPRGRALKEAVPPGTDPACSPLYVPSLEYPSSAARYHISPGLQALGTVMGGKPPAPPPQPFPPRAFQSHDPHSGVFPRYRPHQALRFPYQPAPQPSYRHYPRTYYSCPQGLHDWQRPLPAPGSPSGALFSDKSAAAGLQGCEALSSALTPPTRVHAVAAKTATAEGQNPGPEEEKPDESVERPESPKEFLDLDNHNAAAKRQGSLSASEYLYGTPAPALSSGVGFGSSAFPPQGVMLQTAPPYLPPRPAGHFQPGAYSSPVAAPPPHHPAAAQPNGLSPECPVYRCPEEGLGHFQAVMMEQISSGSGMRAPFQEMYRPSG</sequence>
<dbReference type="Gene3D" id="1.20.920.10">
    <property type="entry name" value="Bromodomain-like"/>
    <property type="match status" value="1"/>
</dbReference>
<dbReference type="PANTHER" id="PTHR47092">
    <property type="entry name" value="CAT EYE SYNDROME CRITICAL REGION PROTEIN 2"/>
    <property type="match status" value="1"/>
</dbReference>
<dbReference type="InterPro" id="IPR029614">
    <property type="entry name" value="CECR2"/>
</dbReference>
<organism evidence="12 13">
    <name type="scientific">Camelus dromedarius</name>
    <name type="common">Dromedary</name>
    <name type="synonym">Arabian camel</name>
    <dbReference type="NCBI Taxonomy" id="9838"/>
    <lineage>
        <taxon>Eukaryota</taxon>
        <taxon>Metazoa</taxon>
        <taxon>Chordata</taxon>
        <taxon>Craniata</taxon>
        <taxon>Vertebrata</taxon>
        <taxon>Euteleostomi</taxon>
        <taxon>Mammalia</taxon>
        <taxon>Eutheria</taxon>
        <taxon>Laurasiatheria</taxon>
        <taxon>Artiodactyla</taxon>
        <taxon>Tylopoda</taxon>
        <taxon>Camelidae</taxon>
        <taxon>Camelus</taxon>
    </lineage>
</organism>
<accession>A0A5N4C5W8</accession>
<feature type="compositionally biased region" description="Gly residues" evidence="10">
    <location>
        <begin position="606"/>
        <end position="615"/>
    </location>
</feature>
<evidence type="ECO:0000313" key="13">
    <source>
        <dbReference type="Proteomes" id="UP000299084"/>
    </source>
</evidence>
<keyword evidence="9" id="KW-0175">Coiled coil</keyword>
<evidence type="ECO:0000256" key="3">
    <source>
        <dbReference type="ARBA" id="ARBA00022553"/>
    </source>
</evidence>
<evidence type="ECO:0000256" key="10">
    <source>
        <dbReference type="SAM" id="MobiDB-lite"/>
    </source>
</evidence>
<dbReference type="GO" id="GO:0006338">
    <property type="term" value="P:chromatin remodeling"/>
    <property type="evidence" value="ECO:0007669"/>
    <property type="project" value="InterPro"/>
</dbReference>
<feature type="region of interest" description="Disordered" evidence="10">
    <location>
        <begin position="860"/>
        <end position="895"/>
    </location>
</feature>
<dbReference type="InterPro" id="IPR036427">
    <property type="entry name" value="Bromodomain-like_sf"/>
</dbReference>
<feature type="region of interest" description="Disordered" evidence="10">
    <location>
        <begin position="448"/>
        <end position="573"/>
    </location>
</feature>
<dbReference type="EMBL" id="JWIN03000034">
    <property type="protein sequence ID" value="KAB1254298.1"/>
    <property type="molecule type" value="Genomic_DNA"/>
</dbReference>
<feature type="coiled-coil region" evidence="9">
    <location>
        <begin position="234"/>
        <end position="289"/>
    </location>
</feature>
<gene>
    <name evidence="12" type="ORF">Cadr_000029475</name>
</gene>
<evidence type="ECO:0000313" key="12">
    <source>
        <dbReference type="EMBL" id="KAB1254298.1"/>
    </source>
</evidence>
<evidence type="ECO:0000256" key="9">
    <source>
        <dbReference type="SAM" id="Coils"/>
    </source>
</evidence>
<dbReference type="GO" id="GO:0007338">
    <property type="term" value="P:single fertilization"/>
    <property type="evidence" value="ECO:0007669"/>
    <property type="project" value="TreeGrafter"/>
</dbReference>